<dbReference type="AlphaFoldDB" id="A0A8S1LN22"/>
<dbReference type="OrthoDB" id="296240at2759"/>
<evidence type="ECO:0000313" key="1">
    <source>
        <dbReference type="EMBL" id="CAD8067835.1"/>
    </source>
</evidence>
<gene>
    <name evidence="1" type="ORF">PSON_ATCC_30995.1.T0230239</name>
</gene>
<reference evidence="1" key="1">
    <citation type="submission" date="2021-01" db="EMBL/GenBank/DDBJ databases">
        <authorList>
            <consortium name="Genoscope - CEA"/>
            <person name="William W."/>
        </authorList>
    </citation>
    <scope>NUCLEOTIDE SEQUENCE</scope>
</reference>
<evidence type="ECO:0000313" key="2">
    <source>
        <dbReference type="Proteomes" id="UP000692954"/>
    </source>
</evidence>
<organism evidence="1 2">
    <name type="scientific">Paramecium sonneborni</name>
    <dbReference type="NCBI Taxonomy" id="65129"/>
    <lineage>
        <taxon>Eukaryota</taxon>
        <taxon>Sar</taxon>
        <taxon>Alveolata</taxon>
        <taxon>Ciliophora</taxon>
        <taxon>Intramacronucleata</taxon>
        <taxon>Oligohymenophorea</taxon>
        <taxon>Peniculida</taxon>
        <taxon>Parameciidae</taxon>
        <taxon>Paramecium</taxon>
    </lineage>
</organism>
<dbReference type="Proteomes" id="UP000692954">
    <property type="component" value="Unassembled WGS sequence"/>
</dbReference>
<name>A0A8S1LN22_9CILI</name>
<sequence>MVIQYLFFWDQVGELKAFSLKNLLDQSQISKRFLPSKFDLKEKELEQFSGDQINFYELEDKKIGVLSFSIDSDYSLMRLSQS</sequence>
<protein>
    <submittedName>
        <fullName evidence="1">Uncharacterized protein</fullName>
    </submittedName>
</protein>
<accession>A0A8S1LN22</accession>
<keyword evidence="2" id="KW-1185">Reference proteome</keyword>
<proteinExistence type="predicted"/>
<dbReference type="EMBL" id="CAJJDN010000023">
    <property type="protein sequence ID" value="CAD8067835.1"/>
    <property type="molecule type" value="Genomic_DNA"/>
</dbReference>
<comment type="caution">
    <text evidence="1">The sequence shown here is derived from an EMBL/GenBank/DDBJ whole genome shotgun (WGS) entry which is preliminary data.</text>
</comment>